<gene>
    <name evidence="1" type="ORF">A9Q84_17135</name>
</gene>
<accession>A0A1Y5F3M8</accession>
<sequence>MSYVKVVPENEEFHVKACFEEKHGDLVAEAHGISFYSGKRLRHRTPYIQISEVTFREIDDKPYIDFTIEGTHLNFALEEGDDDSELFYLHMKEMILDERKIKNFLRDRVELKTPQSKKMFDNECMAWIMDNPPLLFSDEYVHGALVGRMGQDFSHHGHGVLFITSRRVFFNGRNHVYREMDINDIKSCHVIHSDPKFVDSRGRKTYSIEFNDSDYVVCVQSDLEGKIECFYDVFPENIVTVDRF</sequence>
<dbReference type="Proteomes" id="UP000196531">
    <property type="component" value="Unassembled WGS sequence"/>
</dbReference>
<evidence type="ECO:0000313" key="1">
    <source>
        <dbReference type="EMBL" id="OUR94833.1"/>
    </source>
</evidence>
<proteinExistence type="predicted"/>
<organism evidence="1 2">
    <name type="scientific">Halobacteriovorax marinus</name>
    <dbReference type="NCBI Taxonomy" id="97084"/>
    <lineage>
        <taxon>Bacteria</taxon>
        <taxon>Pseudomonadati</taxon>
        <taxon>Bdellovibrionota</taxon>
        <taxon>Bacteriovoracia</taxon>
        <taxon>Bacteriovoracales</taxon>
        <taxon>Halobacteriovoraceae</taxon>
        <taxon>Halobacteriovorax</taxon>
    </lineage>
</organism>
<dbReference type="AlphaFoldDB" id="A0A1Y5F3M8"/>
<evidence type="ECO:0000313" key="2">
    <source>
        <dbReference type="Proteomes" id="UP000196531"/>
    </source>
</evidence>
<comment type="caution">
    <text evidence="1">The sequence shown here is derived from an EMBL/GenBank/DDBJ whole genome shotgun (WGS) entry which is preliminary data.</text>
</comment>
<dbReference type="EMBL" id="MAAO01000010">
    <property type="protein sequence ID" value="OUR94833.1"/>
    <property type="molecule type" value="Genomic_DNA"/>
</dbReference>
<name>A0A1Y5F3M8_9BACT</name>
<protein>
    <submittedName>
        <fullName evidence="1">Uncharacterized protein</fullName>
    </submittedName>
</protein>
<reference evidence="2" key="1">
    <citation type="journal article" date="2017" name="Proc. Natl. Acad. Sci. U.S.A.">
        <title>Simulation of Deepwater Horizon oil plume reveals substrate specialization within a complex community of hydrocarbon-degraders.</title>
        <authorList>
            <person name="Hu P."/>
            <person name="Dubinsky E.A."/>
            <person name="Probst A.J."/>
            <person name="Wang J."/>
            <person name="Sieber C.M.K."/>
            <person name="Tom L.M."/>
            <person name="Gardinali P."/>
            <person name="Banfield J.F."/>
            <person name="Atlas R.M."/>
            <person name="Andersen G.L."/>
        </authorList>
    </citation>
    <scope>NUCLEOTIDE SEQUENCE [LARGE SCALE GENOMIC DNA]</scope>
</reference>